<dbReference type="InterPro" id="IPR036396">
    <property type="entry name" value="Cyt_P450_sf"/>
</dbReference>
<evidence type="ECO:0000256" key="5">
    <source>
        <dbReference type="ARBA" id="ARBA00022617"/>
    </source>
</evidence>
<evidence type="ECO:0000256" key="14">
    <source>
        <dbReference type="RuleBase" id="RU000461"/>
    </source>
</evidence>
<keyword evidence="10 13" id="KW-0408">Iron</keyword>
<evidence type="ECO:0000256" key="10">
    <source>
        <dbReference type="ARBA" id="ARBA00023004"/>
    </source>
</evidence>
<evidence type="ECO:0000256" key="7">
    <source>
        <dbReference type="ARBA" id="ARBA00022723"/>
    </source>
</evidence>
<name>A0A4S4KU96_9APHY</name>
<accession>A0A4S4KU96</accession>
<dbReference type="PRINTS" id="PR00463">
    <property type="entry name" value="EP450I"/>
</dbReference>
<comment type="pathway">
    <text evidence="3">Secondary metabolite biosynthesis.</text>
</comment>
<dbReference type="CDD" id="cd11065">
    <property type="entry name" value="CYP64-like"/>
    <property type="match status" value="1"/>
</dbReference>
<dbReference type="SUPFAM" id="SSF48264">
    <property type="entry name" value="Cytochrome P450"/>
    <property type="match status" value="1"/>
</dbReference>
<organism evidence="15 16">
    <name type="scientific">Hermanssonia centrifuga</name>
    <dbReference type="NCBI Taxonomy" id="98765"/>
    <lineage>
        <taxon>Eukaryota</taxon>
        <taxon>Fungi</taxon>
        <taxon>Dikarya</taxon>
        <taxon>Basidiomycota</taxon>
        <taxon>Agaricomycotina</taxon>
        <taxon>Agaricomycetes</taxon>
        <taxon>Polyporales</taxon>
        <taxon>Meruliaceae</taxon>
        <taxon>Hermanssonia</taxon>
    </lineage>
</organism>
<dbReference type="PROSITE" id="PS00086">
    <property type="entry name" value="CYTOCHROME_P450"/>
    <property type="match status" value="1"/>
</dbReference>
<comment type="similarity">
    <text evidence="4 14">Belongs to the cytochrome P450 family.</text>
</comment>
<keyword evidence="5 13" id="KW-0349">Heme</keyword>
<comment type="caution">
    <text evidence="15">The sequence shown here is derived from an EMBL/GenBank/DDBJ whole genome shotgun (WGS) entry which is preliminary data.</text>
</comment>
<dbReference type="AlphaFoldDB" id="A0A4S4KU96"/>
<dbReference type="InterPro" id="IPR050364">
    <property type="entry name" value="Cytochrome_P450_fung"/>
</dbReference>
<evidence type="ECO:0000256" key="9">
    <source>
        <dbReference type="ARBA" id="ARBA00023002"/>
    </source>
</evidence>
<reference evidence="15 16" key="1">
    <citation type="submission" date="2019-02" db="EMBL/GenBank/DDBJ databases">
        <title>Genome sequencing of the rare red list fungi Phlebia centrifuga.</title>
        <authorList>
            <person name="Buettner E."/>
            <person name="Kellner H."/>
        </authorList>
    </citation>
    <scope>NUCLEOTIDE SEQUENCE [LARGE SCALE GENOMIC DNA]</scope>
    <source>
        <strain evidence="15 16">DSM 108282</strain>
    </source>
</reference>
<evidence type="ECO:0000256" key="12">
    <source>
        <dbReference type="ARBA" id="ARBA00023136"/>
    </source>
</evidence>
<feature type="binding site" description="axial binding residue" evidence="13">
    <location>
        <position position="457"/>
    </location>
    <ligand>
        <name>heme</name>
        <dbReference type="ChEBI" id="CHEBI:30413"/>
    </ligand>
    <ligandPart>
        <name>Fe</name>
        <dbReference type="ChEBI" id="CHEBI:18248"/>
    </ligandPart>
</feature>
<evidence type="ECO:0000256" key="1">
    <source>
        <dbReference type="ARBA" id="ARBA00001971"/>
    </source>
</evidence>
<keyword evidence="7 13" id="KW-0479">Metal-binding</keyword>
<dbReference type="PANTHER" id="PTHR46300:SF11">
    <property type="entry name" value="OXIDOREDUCTASE, PUTATIVE-RELATED"/>
    <property type="match status" value="1"/>
</dbReference>
<keyword evidence="9 14" id="KW-0560">Oxidoreductase</keyword>
<proteinExistence type="inferred from homology"/>
<dbReference type="Pfam" id="PF00067">
    <property type="entry name" value="p450"/>
    <property type="match status" value="1"/>
</dbReference>
<dbReference type="GO" id="GO:0016020">
    <property type="term" value="C:membrane"/>
    <property type="evidence" value="ECO:0007669"/>
    <property type="project" value="UniProtKB-SubCell"/>
</dbReference>
<dbReference type="InterPro" id="IPR017972">
    <property type="entry name" value="Cyt_P450_CS"/>
</dbReference>
<dbReference type="PANTHER" id="PTHR46300">
    <property type="entry name" value="P450, PUTATIVE (EUROFUNG)-RELATED-RELATED"/>
    <property type="match status" value="1"/>
</dbReference>
<dbReference type="InterPro" id="IPR001128">
    <property type="entry name" value="Cyt_P450"/>
</dbReference>
<dbReference type="Gene3D" id="1.10.630.10">
    <property type="entry name" value="Cytochrome P450"/>
    <property type="match status" value="1"/>
</dbReference>
<evidence type="ECO:0000313" key="16">
    <source>
        <dbReference type="Proteomes" id="UP000309038"/>
    </source>
</evidence>
<evidence type="ECO:0000256" key="2">
    <source>
        <dbReference type="ARBA" id="ARBA00004370"/>
    </source>
</evidence>
<evidence type="ECO:0008006" key="17">
    <source>
        <dbReference type="Google" id="ProtNLM"/>
    </source>
</evidence>
<evidence type="ECO:0000256" key="4">
    <source>
        <dbReference type="ARBA" id="ARBA00010617"/>
    </source>
</evidence>
<dbReference type="GO" id="GO:0004497">
    <property type="term" value="F:monooxygenase activity"/>
    <property type="evidence" value="ECO:0007669"/>
    <property type="project" value="UniProtKB-KW"/>
</dbReference>
<evidence type="ECO:0000256" key="3">
    <source>
        <dbReference type="ARBA" id="ARBA00005179"/>
    </source>
</evidence>
<dbReference type="GO" id="GO:0020037">
    <property type="term" value="F:heme binding"/>
    <property type="evidence" value="ECO:0007669"/>
    <property type="project" value="InterPro"/>
</dbReference>
<dbReference type="GO" id="GO:0016705">
    <property type="term" value="F:oxidoreductase activity, acting on paired donors, with incorporation or reduction of molecular oxygen"/>
    <property type="evidence" value="ECO:0007669"/>
    <property type="project" value="InterPro"/>
</dbReference>
<keyword evidence="11 14" id="KW-0503">Monooxygenase</keyword>
<evidence type="ECO:0000256" key="13">
    <source>
        <dbReference type="PIRSR" id="PIRSR602401-1"/>
    </source>
</evidence>
<dbReference type="Proteomes" id="UP000309038">
    <property type="component" value="Unassembled WGS sequence"/>
</dbReference>
<keyword evidence="6" id="KW-0812">Transmembrane</keyword>
<comment type="cofactor">
    <cofactor evidence="1 13">
        <name>heme</name>
        <dbReference type="ChEBI" id="CHEBI:30413"/>
    </cofactor>
</comment>
<dbReference type="InterPro" id="IPR002401">
    <property type="entry name" value="Cyt_P450_E_grp-I"/>
</dbReference>
<evidence type="ECO:0000256" key="6">
    <source>
        <dbReference type="ARBA" id="ARBA00022692"/>
    </source>
</evidence>
<comment type="subcellular location">
    <subcellularLocation>
        <location evidence="2">Membrane</location>
    </subcellularLocation>
</comment>
<keyword evidence="8" id="KW-1133">Transmembrane helix</keyword>
<keyword evidence="16" id="KW-1185">Reference proteome</keyword>
<gene>
    <name evidence="15" type="ORF">EW026_g586</name>
</gene>
<protein>
    <recommendedName>
        <fullName evidence="17">Cytochrome P450</fullName>
    </recommendedName>
</protein>
<dbReference type="EMBL" id="SGPJ01000008">
    <property type="protein sequence ID" value="THH02299.1"/>
    <property type="molecule type" value="Genomic_DNA"/>
</dbReference>
<evidence type="ECO:0000313" key="15">
    <source>
        <dbReference type="EMBL" id="THH02299.1"/>
    </source>
</evidence>
<evidence type="ECO:0000256" key="8">
    <source>
        <dbReference type="ARBA" id="ARBA00022989"/>
    </source>
</evidence>
<evidence type="ECO:0000256" key="11">
    <source>
        <dbReference type="ARBA" id="ARBA00023033"/>
    </source>
</evidence>
<dbReference type="GO" id="GO:0005506">
    <property type="term" value="F:iron ion binding"/>
    <property type="evidence" value="ECO:0007669"/>
    <property type="project" value="InterPro"/>
</dbReference>
<sequence length="521" mass="59105">MTLASHDISTFAVLSTICAALYALLHGLKNLRRAAGLKITKSLPPGPIGLPIFGCFPFLTNYPELTLDHWAKKFGPLYSMWLGDQLFVVVSDPQIVKDLVITNGAIFSSRKEMFMKSQIIFARRGITATPYDETWRKHRRLAAGFLSTKAVATYLPGLELEVNELIRQIYIKGEAGLSPINPAPHAGRTSLNNILTIAFGIRTDSIDHPLVGHWLMLSREFMNCTGPVSNMVDFVPFLRRFPNWTMVNRGKKLHRGLVDTCSGLIKDIEARMDRGEEVHDCMAKYLLSVKEQENLDDLDIVFICCAFMIGGVETTAAIKQWFAAHIPAYPDIQARAQAELDRVVGRDRLPTFEDEKSLPYVRAIIKQEVERVHNPFWLGTPHLSTEDFNYRGTFIPKNTVVIINAWTMHYDPARYPDPEKFNPDRYLNDKYSNAESANLSDPMERDHWMFGAGRRICPGIPLAEQEIFLAVSHLLWAFNMHQLPDEPIDLKEYDGLSGRSPVPFRIKMIPRDEHVKEVLGL</sequence>
<keyword evidence="12" id="KW-0472">Membrane</keyword>